<comment type="subcellular location">
    <subcellularLocation>
        <location evidence="1">Nucleus</location>
    </subcellularLocation>
</comment>
<dbReference type="InterPro" id="IPR000679">
    <property type="entry name" value="Znf_GATA"/>
</dbReference>
<dbReference type="GO" id="GO:0045944">
    <property type="term" value="P:positive regulation of transcription by RNA polymerase II"/>
    <property type="evidence" value="ECO:0007669"/>
    <property type="project" value="TreeGrafter"/>
</dbReference>
<keyword evidence="5" id="KW-0539">Nucleus</keyword>
<dbReference type="GO" id="GO:0005634">
    <property type="term" value="C:nucleus"/>
    <property type="evidence" value="ECO:0007669"/>
    <property type="project" value="UniProtKB-SubCell"/>
</dbReference>
<keyword evidence="2" id="KW-0479">Metal-binding</keyword>
<protein>
    <recommendedName>
        <fullName evidence="8">GATA-type domain-containing protein</fullName>
    </recommendedName>
</protein>
<keyword evidence="4" id="KW-0862">Zinc</keyword>
<dbReference type="KEGG" id="cten:18250067"/>
<feature type="compositionally biased region" description="Polar residues" evidence="7">
    <location>
        <begin position="346"/>
        <end position="365"/>
    </location>
</feature>
<evidence type="ECO:0000256" key="4">
    <source>
        <dbReference type="ARBA" id="ARBA00022833"/>
    </source>
</evidence>
<evidence type="ECO:0000259" key="8">
    <source>
        <dbReference type="PROSITE" id="PS50114"/>
    </source>
</evidence>
<dbReference type="HOGENOM" id="CLU_470999_0_0_1"/>
<dbReference type="PANTHER" id="PTHR10071">
    <property type="entry name" value="TRANSCRIPTION FACTOR GATA FAMILY MEMBER"/>
    <property type="match status" value="1"/>
</dbReference>
<feature type="compositionally biased region" description="Low complexity" evidence="7">
    <location>
        <begin position="257"/>
        <end position="275"/>
    </location>
</feature>
<evidence type="ECO:0000256" key="5">
    <source>
        <dbReference type="ARBA" id="ARBA00023242"/>
    </source>
</evidence>
<feature type="region of interest" description="Disordered" evidence="7">
    <location>
        <begin position="249"/>
        <end position="278"/>
    </location>
</feature>
<accession>G3BD49</accession>
<dbReference type="Pfam" id="PF00320">
    <property type="entry name" value="GATA"/>
    <property type="match status" value="1"/>
</dbReference>
<dbReference type="PROSITE" id="PS00344">
    <property type="entry name" value="GATA_ZN_FINGER_1"/>
    <property type="match status" value="1"/>
</dbReference>
<dbReference type="InterPro" id="IPR039355">
    <property type="entry name" value="Transcription_factor_GATA"/>
</dbReference>
<dbReference type="InterPro" id="IPR013088">
    <property type="entry name" value="Znf_NHR/GATA"/>
</dbReference>
<evidence type="ECO:0000313" key="9">
    <source>
        <dbReference type="EMBL" id="EGV60915.1"/>
    </source>
</evidence>
<feature type="compositionally biased region" description="Polar residues" evidence="7">
    <location>
        <begin position="295"/>
        <end position="319"/>
    </location>
</feature>
<name>G3BD49_CANTC</name>
<feature type="region of interest" description="Disordered" evidence="7">
    <location>
        <begin position="295"/>
        <end position="371"/>
    </location>
</feature>
<gene>
    <name evidence="9" type="ORF">CANTEDRAFT_137382</name>
</gene>
<dbReference type="SMART" id="SM00401">
    <property type="entry name" value="ZnF_GATA"/>
    <property type="match status" value="1"/>
</dbReference>
<evidence type="ECO:0000256" key="2">
    <source>
        <dbReference type="ARBA" id="ARBA00022723"/>
    </source>
</evidence>
<dbReference type="GO" id="GO:0000978">
    <property type="term" value="F:RNA polymerase II cis-regulatory region sequence-specific DNA binding"/>
    <property type="evidence" value="ECO:0007669"/>
    <property type="project" value="TreeGrafter"/>
</dbReference>
<feature type="domain" description="GATA-type" evidence="8">
    <location>
        <begin position="200"/>
        <end position="253"/>
    </location>
</feature>
<dbReference type="GO" id="GO:0000122">
    <property type="term" value="P:negative regulation of transcription by RNA polymerase II"/>
    <property type="evidence" value="ECO:0007669"/>
    <property type="project" value="TreeGrafter"/>
</dbReference>
<evidence type="ECO:0000256" key="6">
    <source>
        <dbReference type="PROSITE-ProRule" id="PRU00094"/>
    </source>
</evidence>
<dbReference type="Gene3D" id="3.30.50.10">
    <property type="entry name" value="Erythroid Transcription Factor GATA-1, subunit A"/>
    <property type="match status" value="1"/>
</dbReference>
<organism evidence="10">
    <name type="scientific">Candida tenuis (strain ATCC 10573 / BCRC 21748 / CBS 615 / JCM 9827 / NBRC 10315 / NRRL Y-1498 / VKM Y-70)</name>
    <name type="common">Yeast</name>
    <name type="synonym">Yamadazyma tenuis</name>
    <dbReference type="NCBI Taxonomy" id="590646"/>
    <lineage>
        <taxon>Eukaryota</taxon>
        <taxon>Fungi</taxon>
        <taxon>Dikarya</taxon>
        <taxon>Ascomycota</taxon>
        <taxon>Saccharomycotina</taxon>
        <taxon>Pichiomycetes</taxon>
        <taxon>Debaryomycetaceae</taxon>
        <taxon>Yamadazyma</taxon>
    </lineage>
</organism>
<keyword evidence="10" id="KW-1185">Reference proteome</keyword>
<keyword evidence="3 6" id="KW-0863">Zinc-finger</keyword>
<dbReference type="Proteomes" id="UP000000707">
    <property type="component" value="Unassembled WGS sequence"/>
</dbReference>
<dbReference type="EMBL" id="GL996528">
    <property type="protein sequence ID" value="EGV60915.1"/>
    <property type="molecule type" value="Genomic_DNA"/>
</dbReference>
<proteinExistence type="predicted"/>
<dbReference type="STRING" id="590646.G3BD49"/>
<feature type="compositionally biased region" description="Low complexity" evidence="7">
    <location>
        <begin position="467"/>
        <end position="480"/>
    </location>
</feature>
<feature type="region of interest" description="Disordered" evidence="7">
    <location>
        <begin position="442"/>
        <end position="480"/>
    </location>
</feature>
<dbReference type="SUPFAM" id="SSF57716">
    <property type="entry name" value="Glucocorticoid receptor-like (DNA-binding domain)"/>
    <property type="match status" value="1"/>
</dbReference>
<dbReference type="GeneID" id="18250067"/>
<dbReference type="GO" id="GO:0008270">
    <property type="term" value="F:zinc ion binding"/>
    <property type="evidence" value="ECO:0007669"/>
    <property type="project" value="UniProtKB-KW"/>
</dbReference>
<reference evidence="9 10" key="1">
    <citation type="journal article" date="2011" name="Proc. Natl. Acad. Sci. U.S.A.">
        <title>Comparative genomics of xylose-fermenting fungi for enhanced biofuel production.</title>
        <authorList>
            <person name="Wohlbach D.J."/>
            <person name="Kuo A."/>
            <person name="Sato T.K."/>
            <person name="Potts K.M."/>
            <person name="Salamov A.A."/>
            <person name="LaButti K.M."/>
            <person name="Sun H."/>
            <person name="Clum A."/>
            <person name="Pangilinan J.L."/>
            <person name="Lindquist E.A."/>
            <person name="Lucas S."/>
            <person name="Lapidus A."/>
            <person name="Jin M."/>
            <person name="Gunawan C."/>
            <person name="Balan V."/>
            <person name="Dale B.E."/>
            <person name="Jeffries T.W."/>
            <person name="Zinkel R."/>
            <person name="Barry K.W."/>
            <person name="Grigoriev I.V."/>
            <person name="Gasch A.P."/>
        </authorList>
    </citation>
    <scope>NUCLEOTIDE SEQUENCE [LARGE SCALE GENOMIC DNA]</scope>
    <source>
        <strain evidence="10">ATCC 10573 / BCRC 21748 / CBS 615 / JCM 9827 / NBRC 10315 / NRRL Y-1498 / VKM Y-70</strain>
    </source>
</reference>
<evidence type="ECO:0000256" key="1">
    <source>
        <dbReference type="ARBA" id="ARBA00004123"/>
    </source>
</evidence>
<dbReference type="GO" id="GO:0000981">
    <property type="term" value="F:DNA-binding transcription factor activity, RNA polymerase II-specific"/>
    <property type="evidence" value="ECO:0007669"/>
    <property type="project" value="TreeGrafter"/>
</dbReference>
<dbReference type="FunFam" id="3.30.50.10:FF:000007">
    <property type="entry name" value="Nitrogen regulatory AreA, N-terminal"/>
    <property type="match status" value="1"/>
</dbReference>
<dbReference type="PANTHER" id="PTHR10071:SF281">
    <property type="entry name" value="BOX A-BINDING FACTOR-RELATED"/>
    <property type="match status" value="1"/>
</dbReference>
<dbReference type="OrthoDB" id="515401at2759"/>
<evidence type="ECO:0000256" key="7">
    <source>
        <dbReference type="SAM" id="MobiDB-lite"/>
    </source>
</evidence>
<dbReference type="eggNOG" id="KOG1601">
    <property type="taxonomic scope" value="Eukaryota"/>
</dbReference>
<evidence type="ECO:0000313" key="10">
    <source>
        <dbReference type="Proteomes" id="UP000000707"/>
    </source>
</evidence>
<dbReference type="PROSITE" id="PS50114">
    <property type="entry name" value="GATA_ZN_FINGER_2"/>
    <property type="match status" value="1"/>
</dbReference>
<dbReference type="PRINTS" id="PR00619">
    <property type="entry name" value="GATAZNFINGER"/>
</dbReference>
<dbReference type="CDD" id="cd00202">
    <property type="entry name" value="ZnF_GATA"/>
    <property type="match status" value="1"/>
</dbReference>
<sequence length="519" mass="56570">MTQKDFDSPSIYQLYNSAKKLLSLQARMENRHLRKENARSITRLNIDSSPEGYGPIETETDMGASSFHNVLDLLSPLSVDYPEKPGFSGNGNGHTGVKSAAINSIMDITPASINDYSPPHTHSLQSMTVTGKIKREATTTISPVQISALTPKGPYCGNNNIETFSSPANANTNSLRQKSFTKLAPKSNLTMSLSQHKMPSDKLIECHNCHTVKTPLWRKDPDGKTLCNACGLFLKLHGTMRPLSLKTDVIKKRSSRKSASSTKLSSSLPNSLNSTMVSADRSRISVGVAHSNYSSPIDANSDENNANTPGSVTSSTSIPGSRPRNVLILPKPSFNDSKSIPIPNRTPGSIPNSPASPFTINPEHSQSFKRKKSDINMNIGSASRRPSATSLQSLQYPSSVSNSFNARKIVSSIPKRNSFVSSNSNSLNMMAHPSFFDKPVGPIPQAPPSQLSFSQKHRNSNVHIETSSVTSQSSFSSNRHNSLISESPIAMNPRMDLSSKTFINQDNLPQDLDWLKFEI</sequence>
<dbReference type="AlphaFoldDB" id="G3BD49"/>
<evidence type="ECO:0000256" key="3">
    <source>
        <dbReference type="ARBA" id="ARBA00022771"/>
    </source>
</evidence>